<accession>A0A4R2IMM0</accession>
<dbReference type="SUPFAM" id="SSF159234">
    <property type="entry name" value="FomD-like"/>
    <property type="match status" value="1"/>
</dbReference>
<comment type="caution">
    <text evidence="2">The sequence shown here is derived from an EMBL/GenBank/DDBJ whole genome shotgun (WGS) entry which is preliminary data.</text>
</comment>
<evidence type="ECO:0000259" key="1">
    <source>
        <dbReference type="Pfam" id="PF04167"/>
    </source>
</evidence>
<dbReference type="InterPro" id="IPR007295">
    <property type="entry name" value="DUF402"/>
</dbReference>
<dbReference type="EMBL" id="SLWR01000011">
    <property type="protein sequence ID" value="TCO43945.1"/>
    <property type="molecule type" value="Genomic_DNA"/>
</dbReference>
<dbReference type="RefSeq" id="WP_132154156.1">
    <property type="nucleotide sequence ID" value="NZ_SLWR01000011.1"/>
</dbReference>
<proteinExistence type="predicted"/>
<keyword evidence="3" id="KW-1185">Reference proteome</keyword>
<dbReference type="Pfam" id="PF04167">
    <property type="entry name" value="DUF402"/>
    <property type="match status" value="1"/>
</dbReference>
<name>A0A4R2IMM0_9ACTN</name>
<dbReference type="Proteomes" id="UP000295573">
    <property type="component" value="Unassembled WGS sequence"/>
</dbReference>
<evidence type="ECO:0000313" key="2">
    <source>
        <dbReference type="EMBL" id="TCO43945.1"/>
    </source>
</evidence>
<dbReference type="OrthoDB" id="2604282at2"/>
<protein>
    <recommendedName>
        <fullName evidence="1">DUF402 domain-containing protein</fullName>
    </recommendedName>
</protein>
<reference evidence="2 3" key="1">
    <citation type="journal article" date="2015" name="Stand. Genomic Sci.">
        <title>Genomic Encyclopedia of Bacterial and Archaeal Type Strains, Phase III: the genomes of soil and plant-associated and newly described type strains.</title>
        <authorList>
            <person name="Whitman W.B."/>
            <person name="Woyke T."/>
            <person name="Klenk H.P."/>
            <person name="Zhou Y."/>
            <person name="Lilburn T.G."/>
            <person name="Beck B.J."/>
            <person name="De Vos P."/>
            <person name="Vandamme P."/>
            <person name="Eisen J.A."/>
            <person name="Garrity G."/>
            <person name="Hugenholtz P."/>
            <person name="Kyrpides N.C."/>
        </authorList>
    </citation>
    <scope>NUCLEOTIDE SEQUENCE [LARGE SCALE GENOMIC DNA]</scope>
    <source>
        <strain evidence="2 3">VKM Ac-2541</strain>
    </source>
</reference>
<organism evidence="2 3">
    <name type="scientific">Kribbella antiqua</name>
    <dbReference type="NCBI Taxonomy" id="2512217"/>
    <lineage>
        <taxon>Bacteria</taxon>
        <taxon>Bacillati</taxon>
        <taxon>Actinomycetota</taxon>
        <taxon>Actinomycetes</taxon>
        <taxon>Propionibacteriales</taxon>
        <taxon>Kribbellaceae</taxon>
        <taxon>Kribbella</taxon>
    </lineage>
</organism>
<evidence type="ECO:0000313" key="3">
    <source>
        <dbReference type="Proteomes" id="UP000295573"/>
    </source>
</evidence>
<sequence>MLHRTGQWCPGRRVGEVVAYDVRILPEYQVVGRPTIDRSYLLLDQGIQLTRPVVFEGAVEGWWYVDLVEVEHTEAGLVVHDLYVDFLVPPGADRHFILDLDELGDALRDGKITPAQCATVLTTTQRFVDRHLRGSEEGSVDPPLQFPPASIAPLEALPCFLEPSGT</sequence>
<feature type="domain" description="DUF402" evidence="1">
    <location>
        <begin position="63"/>
        <end position="130"/>
    </location>
</feature>
<dbReference type="AlphaFoldDB" id="A0A4R2IMM0"/>
<dbReference type="Gene3D" id="2.40.380.10">
    <property type="entry name" value="FomD-like"/>
    <property type="match status" value="1"/>
</dbReference>
<dbReference type="InterPro" id="IPR035930">
    <property type="entry name" value="FomD-like_sf"/>
</dbReference>
<gene>
    <name evidence="2" type="ORF">EV646_111137</name>
</gene>